<evidence type="ECO:0000313" key="1">
    <source>
        <dbReference type="EMBL" id="BBM35437.1"/>
    </source>
</evidence>
<dbReference type="STRING" id="714315.GCA_000516535_00363"/>
<dbReference type="EMBL" id="AP019822">
    <property type="protein sequence ID" value="BBM35437.1"/>
    <property type="molecule type" value="Genomic_DNA"/>
</dbReference>
<reference evidence="1 2" key="1">
    <citation type="submission" date="2019-07" db="EMBL/GenBank/DDBJ databases">
        <title>Complete Genome Sequence of Leptotrichia goodfellowii Strain JCM 16774.</title>
        <authorList>
            <person name="Watanabe S."/>
            <person name="Cui L."/>
        </authorList>
    </citation>
    <scope>NUCLEOTIDE SEQUENCE [LARGE SCALE GENOMIC DNA]</scope>
    <source>
        <strain evidence="1 2">JCM16774</strain>
    </source>
</reference>
<dbReference type="RefSeq" id="WP_026737002.1">
    <property type="nucleotide sequence ID" value="NZ_AP019822.1"/>
</dbReference>
<protein>
    <submittedName>
        <fullName evidence="1">Uncharacterized protein</fullName>
    </submittedName>
</protein>
<dbReference type="KEGG" id="lgo:JCM16774_0350"/>
<accession>A0A510J8D8</accession>
<dbReference type="OrthoDB" id="9943377at2"/>
<sequence>MNDVTRKEIEEIRYLREVEKLKIKEISKLLGKKSRRISYIIQKYTKYRYRKIFEDQEKEKIIKMFESGYTKEQIANTTGRTFYGISNFLTRHYGITNSYRLVRKNNFKKWSKDEEDYILKNYEHKTAVQIAKDLNRTVLGVRTRIIKMRREKRKI</sequence>
<name>A0A510J8D8_9FUSO</name>
<evidence type="ECO:0000313" key="2">
    <source>
        <dbReference type="Proteomes" id="UP000321606"/>
    </source>
</evidence>
<dbReference type="AlphaFoldDB" id="A0A510J8D8"/>
<gene>
    <name evidence="1" type="ORF">JCM16774_0350</name>
</gene>
<dbReference type="Proteomes" id="UP000321606">
    <property type="component" value="Chromosome"/>
</dbReference>
<proteinExistence type="predicted"/>
<organism evidence="1 2">
    <name type="scientific">Pseudoleptotrichia goodfellowii</name>
    <dbReference type="NCBI Taxonomy" id="157692"/>
    <lineage>
        <taxon>Bacteria</taxon>
        <taxon>Fusobacteriati</taxon>
        <taxon>Fusobacteriota</taxon>
        <taxon>Fusobacteriia</taxon>
        <taxon>Fusobacteriales</taxon>
        <taxon>Leptotrichiaceae</taxon>
        <taxon>Pseudoleptotrichia</taxon>
    </lineage>
</organism>